<dbReference type="Pfam" id="PF00482">
    <property type="entry name" value="T2SSF"/>
    <property type="match status" value="1"/>
</dbReference>
<dbReference type="InterPro" id="IPR003004">
    <property type="entry name" value="GspF/PilC"/>
</dbReference>
<evidence type="ECO:0000256" key="5">
    <source>
        <dbReference type="ARBA" id="ARBA00022692"/>
    </source>
</evidence>
<evidence type="ECO:0000256" key="6">
    <source>
        <dbReference type="ARBA" id="ARBA00022989"/>
    </source>
</evidence>
<dbReference type="GO" id="GO:0015628">
    <property type="term" value="P:protein secretion by the type II secretion system"/>
    <property type="evidence" value="ECO:0007669"/>
    <property type="project" value="TreeGrafter"/>
</dbReference>
<geneLocation type="plasmid" evidence="10 11">
    <name>unnamed2</name>
</geneLocation>
<keyword evidence="10" id="KW-0614">Plasmid</keyword>
<organism evidence="10 11">
    <name type="scientific">Methylomarinum roseum</name>
    <dbReference type="NCBI Taxonomy" id="3067653"/>
    <lineage>
        <taxon>Bacteria</taxon>
        <taxon>Pseudomonadati</taxon>
        <taxon>Pseudomonadota</taxon>
        <taxon>Gammaproteobacteria</taxon>
        <taxon>Methylococcales</taxon>
        <taxon>Methylococcaceae</taxon>
        <taxon>Methylomarinum</taxon>
    </lineage>
</organism>
<keyword evidence="7 8" id="KW-0472">Membrane</keyword>
<evidence type="ECO:0000256" key="3">
    <source>
        <dbReference type="ARBA" id="ARBA00022475"/>
    </source>
</evidence>
<comment type="similarity">
    <text evidence="2">Belongs to the GSP F family.</text>
</comment>
<dbReference type="AlphaFoldDB" id="A0AAU7P0T5"/>
<dbReference type="PANTHER" id="PTHR30012">
    <property type="entry name" value="GENERAL SECRETION PATHWAY PROTEIN"/>
    <property type="match status" value="1"/>
</dbReference>
<keyword evidence="6 8" id="KW-1133">Transmembrane helix</keyword>
<comment type="subcellular location">
    <subcellularLocation>
        <location evidence="1">Cell inner membrane</location>
        <topology evidence="1">Multi-pass membrane protein</topology>
    </subcellularLocation>
</comment>
<evidence type="ECO:0000313" key="10">
    <source>
        <dbReference type="EMBL" id="XBS22853.1"/>
    </source>
</evidence>
<sequence length="346" mass="38081">MSQSFEVRFAKFQFGITQRIGMYRKIMAFAKQGVPLFNTLELFERSYLENKKGDPRAVILGQWISEIATGSNFSQALVGYAPEAEIMLIESGEVSGDMESGLDQAIFVTESIKRIRSAIIGGLAYSLVVLLLLLGMIGMFAFNVVPQLVDVVPPEKWTGASATLYSMSMFVKDYGIYSIFAVIASIIVALKSMPVWVGNSREFADYLPPWSIYKIIQGSVFLISLSSLMKTGVSLKDSLVKLQENSSKYTQYYIDLMLDKLSLGETNGDSLNVGLLDNDVSTDIKLLGSVSDFDEIMMTIGKESIATNVDKISTTTKALGNVILIATAIYTGFTYYAFYTLTSSLT</sequence>
<feature type="transmembrane region" description="Helical" evidence="8">
    <location>
        <begin position="174"/>
        <end position="193"/>
    </location>
</feature>
<keyword evidence="11" id="KW-1185">Reference proteome</keyword>
<evidence type="ECO:0000259" key="9">
    <source>
        <dbReference type="Pfam" id="PF00482"/>
    </source>
</evidence>
<accession>A0AAU7P0T5</accession>
<reference evidence="10 11" key="1">
    <citation type="journal article" date="2024" name="Microbiology">
        <title>Methylomarinum rosea sp. nov., a novel halophilic methanotrophic bacterium from the hypersaline Lake Elton.</title>
        <authorList>
            <person name="Suleimanov R.Z."/>
            <person name="Oshkin I.Y."/>
            <person name="Danilova O.V."/>
            <person name="Suzina N.E."/>
            <person name="Dedysh S.N."/>
        </authorList>
    </citation>
    <scope>NUCLEOTIDE SEQUENCE [LARGE SCALE GENOMIC DNA]</scope>
    <source>
        <strain evidence="10 11">Ch1-1</strain>
        <plasmid evidence="11">unnamed2</plasmid>
    </source>
</reference>
<keyword evidence="3" id="KW-1003">Cell membrane</keyword>
<dbReference type="PANTHER" id="PTHR30012:SF7">
    <property type="entry name" value="PROTEIN TRANSPORT PROTEIN HOFC HOMOLOG"/>
    <property type="match status" value="1"/>
</dbReference>
<dbReference type="KEGG" id="mech:Q9L42_021340"/>
<keyword evidence="5 8" id="KW-0812">Transmembrane</keyword>
<dbReference type="InterPro" id="IPR042094">
    <property type="entry name" value="T2SS_GspF_sf"/>
</dbReference>
<feature type="domain" description="Type II secretion system protein GspF" evidence="9">
    <location>
        <begin position="32"/>
        <end position="146"/>
    </location>
</feature>
<name>A0AAU7P0T5_9GAMM</name>
<feature type="transmembrane region" description="Helical" evidence="8">
    <location>
        <begin position="318"/>
        <end position="338"/>
    </location>
</feature>
<dbReference type="GO" id="GO:0005886">
    <property type="term" value="C:plasma membrane"/>
    <property type="evidence" value="ECO:0007669"/>
    <property type="project" value="UniProtKB-SubCell"/>
</dbReference>
<proteinExistence type="inferred from homology"/>
<feature type="transmembrane region" description="Helical" evidence="8">
    <location>
        <begin position="123"/>
        <end position="145"/>
    </location>
</feature>
<protein>
    <submittedName>
        <fullName evidence="10">Type II secretion system F family protein</fullName>
    </submittedName>
</protein>
<evidence type="ECO:0000256" key="2">
    <source>
        <dbReference type="ARBA" id="ARBA00005745"/>
    </source>
</evidence>
<dbReference type="InterPro" id="IPR018076">
    <property type="entry name" value="T2SS_GspF_dom"/>
</dbReference>
<evidence type="ECO:0000256" key="8">
    <source>
        <dbReference type="SAM" id="Phobius"/>
    </source>
</evidence>
<dbReference type="EMBL" id="CP157744">
    <property type="protein sequence ID" value="XBS22853.1"/>
    <property type="molecule type" value="Genomic_DNA"/>
</dbReference>
<dbReference type="Gene3D" id="1.20.81.30">
    <property type="entry name" value="Type II secretion system (T2SS), domain F"/>
    <property type="match status" value="1"/>
</dbReference>
<evidence type="ECO:0000313" key="11">
    <source>
        <dbReference type="Proteomes" id="UP001225378"/>
    </source>
</evidence>
<dbReference type="RefSeq" id="WP_349432864.1">
    <property type="nucleotide sequence ID" value="NZ_CP157744.1"/>
</dbReference>
<evidence type="ECO:0000256" key="7">
    <source>
        <dbReference type="ARBA" id="ARBA00023136"/>
    </source>
</evidence>
<dbReference type="Proteomes" id="UP001225378">
    <property type="component" value="Plasmid unnamed2"/>
</dbReference>
<evidence type="ECO:0000256" key="1">
    <source>
        <dbReference type="ARBA" id="ARBA00004429"/>
    </source>
</evidence>
<gene>
    <name evidence="10" type="ORF">Q9L42_021340</name>
</gene>
<evidence type="ECO:0000256" key="4">
    <source>
        <dbReference type="ARBA" id="ARBA00022519"/>
    </source>
</evidence>
<keyword evidence="4" id="KW-0997">Cell inner membrane</keyword>